<proteinExistence type="predicted"/>
<dbReference type="EMBL" id="AVOT02009488">
    <property type="protein sequence ID" value="MBW0488196.1"/>
    <property type="molecule type" value="Genomic_DNA"/>
</dbReference>
<dbReference type="AlphaFoldDB" id="A0A9Q3CTE8"/>
<reference evidence="1" key="1">
    <citation type="submission" date="2021-03" db="EMBL/GenBank/DDBJ databases">
        <title>Draft genome sequence of rust myrtle Austropuccinia psidii MF-1, a brazilian biotype.</title>
        <authorList>
            <person name="Quecine M.C."/>
            <person name="Pachon D.M.R."/>
            <person name="Bonatelli M.L."/>
            <person name="Correr F.H."/>
            <person name="Franceschini L.M."/>
            <person name="Leite T.F."/>
            <person name="Margarido G.R.A."/>
            <person name="Almeida C.A."/>
            <person name="Ferrarezi J.A."/>
            <person name="Labate C.A."/>
        </authorList>
    </citation>
    <scope>NUCLEOTIDE SEQUENCE</scope>
    <source>
        <strain evidence="1">MF-1</strain>
    </source>
</reference>
<evidence type="ECO:0000313" key="2">
    <source>
        <dbReference type="Proteomes" id="UP000765509"/>
    </source>
</evidence>
<keyword evidence="2" id="KW-1185">Reference proteome</keyword>
<protein>
    <submittedName>
        <fullName evidence="1">Uncharacterized protein</fullName>
    </submittedName>
</protein>
<organism evidence="1 2">
    <name type="scientific">Austropuccinia psidii MF-1</name>
    <dbReference type="NCBI Taxonomy" id="1389203"/>
    <lineage>
        <taxon>Eukaryota</taxon>
        <taxon>Fungi</taxon>
        <taxon>Dikarya</taxon>
        <taxon>Basidiomycota</taxon>
        <taxon>Pucciniomycotina</taxon>
        <taxon>Pucciniomycetes</taxon>
        <taxon>Pucciniales</taxon>
        <taxon>Sphaerophragmiaceae</taxon>
        <taxon>Austropuccinia</taxon>
    </lineage>
</organism>
<dbReference type="Proteomes" id="UP000765509">
    <property type="component" value="Unassembled WGS sequence"/>
</dbReference>
<gene>
    <name evidence="1" type="ORF">O181_027911</name>
</gene>
<accession>A0A9Q3CTE8</accession>
<comment type="caution">
    <text evidence="1">The sequence shown here is derived from an EMBL/GenBank/DDBJ whole genome shotgun (WGS) entry which is preliminary data.</text>
</comment>
<sequence length="116" mass="13726">MYGNDISNSKNRHIPISTDIEKKILLHIYHISNQDPLEEVLNEFKEGQFSVNLTGQQKLSLLKILRRNRLAFDKGEEPLGKIRGHDMKPYLDVERPYPPMLRRLPYPTRVKIRKEF</sequence>
<evidence type="ECO:0000313" key="1">
    <source>
        <dbReference type="EMBL" id="MBW0488196.1"/>
    </source>
</evidence>
<name>A0A9Q3CTE8_9BASI</name>